<comment type="caution">
    <text evidence="3">The sequence shown here is derived from an EMBL/GenBank/DDBJ whole genome shotgun (WGS) entry which is preliminary data.</text>
</comment>
<evidence type="ECO:0000313" key="3">
    <source>
        <dbReference type="EMBL" id="TMQ50790.1"/>
    </source>
</evidence>
<organism evidence="3 5">
    <name type="scientific">Eiseniibacteriota bacterium</name>
    <dbReference type="NCBI Taxonomy" id="2212470"/>
    <lineage>
        <taxon>Bacteria</taxon>
        <taxon>Candidatus Eiseniibacteriota</taxon>
    </lineage>
</organism>
<keyword evidence="1" id="KW-0812">Transmembrane</keyword>
<evidence type="ECO:0000256" key="1">
    <source>
        <dbReference type="SAM" id="Phobius"/>
    </source>
</evidence>
<keyword evidence="1" id="KW-0472">Membrane</keyword>
<dbReference type="Pfam" id="PF00535">
    <property type="entry name" value="Glycos_transf_2"/>
    <property type="match status" value="1"/>
</dbReference>
<dbReference type="InterPro" id="IPR001173">
    <property type="entry name" value="Glyco_trans_2-like"/>
</dbReference>
<dbReference type="Gene3D" id="3.90.550.10">
    <property type="entry name" value="Spore Coat Polysaccharide Biosynthesis Protein SpsA, Chain A"/>
    <property type="match status" value="1"/>
</dbReference>
<feature type="domain" description="Glycosyltransferase 2-like" evidence="2">
    <location>
        <begin position="45"/>
        <end position="221"/>
    </location>
</feature>
<dbReference type="PANTHER" id="PTHR43179:SF7">
    <property type="entry name" value="RHAMNOSYLTRANSFERASE WBBL"/>
    <property type="match status" value="1"/>
</dbReference>
<keyword evidence="3" id="KW-0808">Transferase</keyword>
<evidence type="ECO:0000313" key="6">
    <source>
        <dbReference type="Proteomes" id="UP000320913"/>
    </source>
</evidence>
<feature type="transmembrane region" description="Helical" evidence="1">
    <location>
        <begin position="293"/>
        <end position="312"/>
    </location>
</feature>
<dbReference type="AlphaFoldDB" id="A0A538SHF8"/>
<evidence type="ECO:0000259" key="2">
    <source>
        <dbReference type="Pfam" id="PF00535"/>
    </source>
</evidence>
<dbReference type="SUPFAM" id="SSF53448">
    <property type="entry name" value="Nucleotide-diphospho-sugar transferases"/>
    <property type="match status" value="1"/>
</dbReference>
<dbReference type="CDD" id="cd04186">
    <property type="entry name" value="GT_2_like_c"/>
    <property type="match status" value="1"/>
</dbReference>
<protein>
    <submittedName>
        <fullName evidence="3">Glycosyltransferase family 2 protein</fullName>
    </submittedName>
</protein>
<accession>A0A538SHF8</accession>
<keyword evidence="1" id="KW-1133">Transmembrane helix</keyword>
<sequence>MGFPARNAWASGVYPRSPVIDTIPPGAEAASPIHDRRTMTLPDVSVIIVSWNTRDLLRDCLESLRGIAGVPIEVFVVDNDSQDGSATMVASEFPGVRLIQNQENRGFARAVNQGLRFAHGRYRMLLNSDTRAPEGALGRLAAYLDAHPRAGACGPQLRHFDGTLQPTGRAFPTLLASMIAITPVPGWVRRATADRFERRDYAVTCEVDELCGAALMLRTEALTQIGLLDEDFFFFGEDVDLCWRLHDAGWSIGYVPEAVIEHGWGGSWRKTRERTSLMIQRAYVLLMRKHRPGFAAVAVTGLSFVLTLLKAVRRAIPAWIRGGSRAAMDSLRTHRDELYWLFAR</sequence>
<dbReference type="EMBL" id="VBOR01000028">
    <property type="protein sequence ID" value="TMQ50790.1"/>
    <property type="molecule type" value="Genomic_DNA"/>
</dbReference>
<proteinExistence type="predicted"/>
<evidence type="ECO:0000313" key="4">
    <source>
        <dbReference type="EMBL" id="TMQ57547.1"/>
    </source>
</evidence>
<dbReference type="InterPro" id="IPR029044">
    <property type="entry name" value="Nucleotide-diphossugar_trans"/>
</dbReference>
<dbReference type="PANTHER" id="PTHR43179">
    <property type="entry name" value="RHAMNOSYLTRANSFERASE WBBL"/>
    <property type="match status" value="1"/>
</dbReference>
<evidence type="ECO:0000313" key="5">
    <source>
        <dbReference type="Proteomes" id="UP000316292"/>
    </source>
</evidence>
<name>A0A538SHF8_UNCEI</name>
<gene>
    <name evidence="3" type="ORF">E6K71_01725</name>
    <name evidence="4" type="ORF">E6K75_06750</name>
</gene>
<dbReference type="Proteomes" id="UP000316292">
    <property type="component" value="Unassembled WGS sequence"/>
</dbReference>
<dbReference type="EMBL" id="VBOV01000166">
    <property type="protein sequence ID" value="TMQ57547.1"/>
    <property type="molecule type" value="Genomic_DNA"/>
</dbReference>
<dbReference type="GO" id="GO:0016740">
    <property type="term" value="F:transferase activity"/>
    <property type="evidence" value="ECO:0007669"/>
    <property type="project" value="UniProtKB-KW"/>
</dbReference>
<dbReference type="Proteomes" id="UP000320913">
    <property type="component" value="Unassembled WGS sequence"/>
</dbReference>
<reference evidence="5 6" key="1">
    <citation type="journal article" date="2019" name="Nat. Microbiol.">
        <title>Mediterranean grassland soil C-N compound turnover is dependent on rainfall and depth, and is mediated by genomically divergent microorganisms.</title>
        <authorList>
            <person name="Diamond S."/>
            <person name="Andeer P.F."/>
            <person name="Li Z."/>
            <person name="Crits-Christoph A."/>
            <person name="Burstein D."/>
            <person name="Anantharaman K."/>
            <person name="Lane K.R."/>
            <person name="Thomas B.C."/>
            <person name="Pan C."/>
            <person name="Northen T.R."/>
            <person name="Banfield J.F."/>
        </authorList>
    </citation>
    <scope>NUCLEOTIDE SEQUENCE [LARGE SCALE GENOMIC DNA]</scope>
    <source>
        <strain evidence="3">WS_1</strain>
        <strain evidence="4">WS_5</strain>
    </source>
</reference>